<dbReference type="Proteomes" id="UP001652600">
    <property type="component" value="Chromosome 1"/>
</dbReference>
<dbReference type="GO" id="GO:0016702">
    <property type="term" value="F:oxidoreductase activity, acting on single donors with incorporation of molecular oxygen, incorporation of two atoms of oxygen"/>
    <property type="evidence" value="ECO:0007669"/>
    <property type="project" value="InterPro"/>
</dbReference>
<evidence type="ECO:0000256" key="11">
    <source>
        <dbReference type="ARBA" id="ARBA00023160"/>
    </source>
</evidence>
<dbReference type="EC" id="1.13.11.-" evidence="14"/>
<dbReference type="InterPro" id="IPR036392">
    <property type="entry name" value="PLAT/LH2_dom_sf"/>
</dbReference>
<proteinExistence type="inferred from homology"/>
<accession>A0A1S3BQE2</accession>
<evidence type="ECO:0000256" key="7">
    <source>
        <dbReference type="ARBA" id="ARBA00022964"/>
    </source>
</evidence>
<evidence type="ECO:0000256" key="2">
    <source>
        <dbReference type="ARBA" id="ARBA00009419"/>
    </source>
</evidence>
<dbReference type="SMART" id="SM00308">
    <property type="entry name" value="LH2"/>
    <property type="match status" value="1"/>
</dbReference>
<dbReference type="InterPro" id="IPR036226">
    <property type="entry name" value="LipOase_C_sf"/>
</dbReference>
<dbReference type="Gene3D" id="1.20.245.10">
    <property type="entry name" value="Lipoxygenase-1, Domain 5"/>
    <property type="match status" value="1"/>
</dbReference>
<keyword evidence="15" id="KW-0175">Coiled coil</keyword>
<dbReference type="PANTHER" id="PTHR11771">
    <property type="entry name" value="LIPOXYGENASE"/>
    <property type="match status" value="1"/>
</dbReference>
<dbReference type="InterPro" id="IPR013819">
    <property type="entry name" value="LipOase_C"/>
</dbReference>
<dbReference type="eggNOG" id="ENOG502QU8Q">
    <property type="taxonomic scope" value="Eukaryota"/>
</dbReference>
<dbReference type="Gene3D" id="2.60.60.20">
    <property type="entry name" value="PLAT/LH2 domain"/>
    <property type="match status" value="1"/>
</dbReference>
<comment type="cofactor">
    <cofactor evidence="1 13">
        <name>Fe cation</name>
        <dbReference type="ChEBI" id="CHEBI:24875"/>
    </cofactor>
</comment>
<dbReference type="PROSITE" id="PS00711">
    <property type="entry name" value="LIPOXYGENASE_1"/>
    <property type="match status" value="1"/>
</dbReference>
<evidence type="ECO:0000313" key="18">
    <source>
        <dbReference type="Proteomes" id="UP001652600"/>
    </source>
</evidence>
<evidence type="ECO:0000256" key="14">
    <source>
        <dbReference type="RuleBase" id="RU003975"/>
    </source>
</evidence>
<evidence type="ECO:0000313" key="19">
    <source>
        <dbReference type="RefSeq" id="XP_008451220.1"/>
    </source>
</evidence>
<dbReference type="InterPro" id="IPR001024">
    <property type="entry name" value="PLAT/LH2_dom"/>
</dbReference>
<keyword evidence="11 14" id="KW-0275">Fatty acid biosynthesis</keyword>
<dbReference type="InterPro" id="IPR020833">
    <property type="entry name" value="LipOase_Fe_BS"/>
</dbReference>
<evidence type="ECO:0000256" key="6">
    <source>
        <dbReference type="ARBA" id="ARBA00022832"/>
    </source>
</evidence>
<dbReference type="UniPathway" id="UPA00382"/>
<keyword evidence="10" id="KW-0443">Lipid metabolism</keyword>
<dbReference type="InterPro" id="IPR020834">
    <property type="entry name" value="LipOase_CS"/>
</dbReference>
<evidence type="ECO:0000259" key="17">
    <source>
        <dbReference type="PROSITE" id="PS51393"/>
    </source>
</evidence>
<name>A0A1S3BQE2_CUCME</name>
<dbReference type="GO" id="GO:0031408">
    <property type="term" value="P:oxylipin biosynthetic process"/>
    <property type="evidence" value="ECO:0007669"/>
    <property type="project" value="UniProtKB-UniRule"/>
</dbReference>
<dbReference type="PROSITE" id="PS50095">
    <property type="entry name" value="PLAT"/>
    <property type="match status" value="1"/>
</dbReference>
<evidence type="ECO:0000256" key="8">
    <source>
        <dbReference type="ARBA" id="ARBA00023002"/>
    </source>
</evidence>
<dbReference type="PROSITE" id="PS51393">
    <property type="entry name" value="LIPOXYGENASE_3"/>
    <property type="match status" value="1"/>
</dbReference>
<evidence type="ECO:0000256" key="9">
    <source>
        <dbReference type="ARBA" id="ARBA00023004"/>
    </source>
</evidence>
<evidence type="ECO:0000256" key="13">
    <source>
        <dbReference type="RuleBase" id="RU003974"/>
    </source>
</evidence>
<evidence type="ECO:0000256" key="5">
    <source>
        <dbReference type="ARBA" id="ARBA00022767"/>
    </source>
</evidence>
<comment type="similarity">
    <text evidence="2 13">Belongs to the lipoxygenase family.</text>
</comment>
<dbReference type="SMR" id="A0A1S3BQE2"/>
<reference evidence="18" key="1">
    <citation type="submission" date="2025-05" db="UniProtKB">
        <authorList>
            <consortium name="RefSeq"/>
        </authorList>
    </citation>
    <scope>NUCLEOTIDE SEQUENCE [LARGE SCALE GENOMIC DNA]</scope>
</reference>
<keyword evidence="18" id="KW-1185">Reference proteome</keyword>
<comment type="pathway">
    <text evidence="14">Lipid metabolism; oxylipin biosynthesis.</text>
</comment>
<keyword evidence="7 13" id="KW-0223">Dioxygenase</keyword>
<keyword evidence="9 13" id="KW-0408">Iron</keyword>
<dbReference type="OrthoDB" id="407298at2759"/>
<feature type="domain" description="Lipoxygenase" evidence="17">
    <location>
        <begin position="148"/>
        <end position="843"/>
    </location>
</feature>
<keyword evidence="4 13" id="KW-0479">Metal-binding</keyword>
<dbReference type="Pfam" id="PF00305">
    <property type="entry name" value="Lipoxygenase"/>
    <property type="match status" value="1"/>
</dbReference>
<comment type="caution">
    <text evidence="12">Lacks conserved residue(s) required for the propagation of feature annotation.</text>
</comment>
<dbReference type="Gene3D" id="4.10.375.10">
    <property type="entry name" value="Lipoxygenase-1, Domain 2"/>
    <property type="match status" value="1"/>
</dbReference>
<keyword evidence="6" id="KW-0276">Fatty acid metabolism</keyword>
<dbReference type="InParanoid" id="A0A1S3BQE2"/>
<dbReference type="PRINTS" id="PR00468">
    <property type="entry name" value="PLTLPOXGNASE"/>
</dbReference>
<gene>
    <name evidence="19" type="primary">LOC103492581</name>
</gene>
<comment type="function">
    <text evidence="14">Plant lipoxygenase may be involved in a number of diverse aspects of plant physiology including growth and development, pest resistance, and senescence or responses to wounding.</text>
</comment>
<dbReference type="KEGG" id="cmo:103492581"/>
<keyword evidence="5 14" id="KW-0925">Oxylipin biosynthesis</keyword>
<dbReference type="InterPro" id="IPR001246">
    <property type="entry name" value="LipOase_plant"/>
</dbReference>
<dbReference type="AlphaFoldDB" id="A0A1S3BQE2"/>
<dbReference type="RefSeq" id="XP_008451220.1">
    <property type="nucleotide sequence ID" value="XM_008452998.3"/>
</dbReference>
<dbReference type="InterPro" id="IPR000907">
    <property type="entry name" value="LipOase"/>
</dbReference>
<evidence type="ECO:0000256" key="10">
    <source>
        <dbReference type="ARBA" id="ARBA00023098"/>
    </source>
</evidence>
<organism evidence="18 19">
    <name type="scientific">Cucumis melo</name>
    <name type="common">Muskmelon</name>
    <dbReference type="NCBI Taxonomy" id="3656"/>
    <lineage>
        <taxon>Eukaryota</taxon>
        <taxon>Viridiplantae</taxon>
        <taxon>Streptophyta</taxon>
        <taxon>Embryophyta</taxon>
        <taxon>Tracheophyta</taxon>
        <taxon>Spermatophyta</taxon>
        <taxon>Magnoliopsida</taxon>
        <taxon>eudicotyledons</taxon>
        <taxon>Gunneridae</taxon>
        <taxon>Pentapetalae</taxon>
        <taxon>rosids</taxon>
        <taxon>fabids</taxon>
        <taxon>Cucurbitales</taxon>
        <taxon>Cucurbitaceae</taxon>
        <taxon>Benincaseae</taxon>
        <taxon>Cucumis</taxon>
    </lineage>
</organism>
<evidence type="ECO:0000259" key="16">
    <source>
        <dbReference type="PROSITE" id="PS50095"/>
    </source>
</evidence>
<feature type="domain" description="PLAT" evidence="16">
    <location>
        <begin position="17"/>
        <end position="144"/>
    </location>
</feature>
<dbReference type="Gene3D" id="3.10.450.60">
    <property type="match status" value="1"/>
</dbReference>
<dbReference type="GO" id="GO:0034440">
    <property type="term" value="P:lipid oxidation"/>
    <property type="evidence" value="ECO:0007669"/>
    <property type="project" value="InterPro"/>
</dbReference>
<dbReference type="SUPFAM" id="SSF49723">
    <property type="entry name" value="Lipase/lipooxygenase domain (PLAT/LH2 domain)"/>
    <property type="match status" value="1"/>
</dbReference>
<evidence type="ECO:0000256" key="12">
    <source>
        <dbReference type="PROSITE-ProRule" id="PRU00152"/>
    </source>
</evidence>
<sequence>MAMNRYKQKIVGGEESWIKGVVVIVHDSGKSGPAKSVSLQFYSATELDHNSGKGKLSKKGKLEEWKRKKKSDGRTIIGSYKIKLKVEKGFGIPGAFLITNQYNHKFFLREAFFQTPNHSQIIHFDCNSWVYPINLTNDSHYLFFSNTSYIPSKTPSPLMELRKMELAKLRGDGRRETMEERERIYEYDYYNNDCIGNSQEQSTPIIGGSSSLPYPRRLRTLHPSNLDSSSEKMDIEKYIPADERMSHNKVKELASNSVEAALQFLIPTIKALNYQPNTTDHFKSFVELHCFFWAQKPSNLAKADIWTKLEVQKFLPQKLFQQILSQKHPFLYPLPQFLTENEHAWMDDDEFARQMLAGTNPVRITCLHNFPPESKTKVVSTIKASDIEHSLDGLTLQQAIVERRIFTLDHHDYLMPLLNRINSGDVFAYASRTLLFLRSDSTLKPLAIELSLPYSEAEGEEISWVYLPAAEGLEAALWQLAKAHVAANDSVYHQLISHWLHTHAVVEPFIIATRRQLSVMHPIYRLLNPHFKDTIHINSLFRTFLLKPDGIFEKILFSGKFSMELSSELYKEWRFDEHGLPADLLKRNMAVRDPDPGNPTGVRLIFPDYPYAEDGLEIWTAIKTWVKSFCSIFYKDDDSVHSDEELQAWWSEIRNVGHGDKPHESGWYEMATLSNLVEALTTLIWTATGLHAAVNSGQYAYASYPLNRPTLCHKFIPSEGTVEYAEFLSDPDKYYLETIPGKFETALAVALTEVLSHHTMDELYLGRSSYNWTDNAKARHSFSEFSKELKNIENRIEERNRDPNRKNRSGPAKIPYKLLLPDTSNFSPKGGIRGKGIPNSISI</sequence>
<feature type="coiled-coil region" evidence="15">
    <location>
        <begin position="775"/>
        <end position="802"/>
    </location>
</feature>
<dbReference type="Gene3D" id="4.10.372.10">
    <property type="entry name" value="Lipoxygenase-1, Domain 3"/>
    <property type="match status" value="1"/>
</dbReference>
<dbReference type="InterPro" id="IPR027433">
    <property type="entry name" value="Lipoxygenase_dom_3"/>
</dbReference>
<evidence type="ECO:0000256" key="4">
    <source>
        <dbReference type="ARBA" id="ARBA00022723"/>
    </source>
</evidence>
<dbReference type="GO" id="GO:0046872">
    <property type="term" value="F:metal ion binding"/>
    <property type="evidence" value="ECO:0007669"/>
    <property type="project" value="UniProtKB-UniRule"/>
</dbReference>
<protein>
    <recommendedName>
        <fullName evidence="14">Lipoxygenase</fullName>
        <ecNumber evidence="14">1.13.11.-</ecNumber>
    </recommendedName>
</protein>
<reference evidence="19" key="2">
    <citation type="submission" date="2025-08" db="UniProtKB">
        <authorList>
            <consortium name="RefSeq"/>
        </authorList>
    </citation>
    <scope>IDENTIFICATION</scope>
    <source>
        <tissue evidence="19">Stem</tissue>
    </source>
</reference>
<evidence type="ECO:0000256" key="3">
    <source>
        <dbReference type="ARBA" id="ARBA00022516"/>
    </source>
</evidence>
<dbReference type="PROSITE" id="PS00081">
    <property type="entry name" value="LIPOXYGENASE_2"/>
    <property type="match status" value="1"/>
</dbReference>
<dbReference type="SUPFAM" id="SSF48484">
    <property type="entry name" value="Lipoxigenase"/>
    <property type="match status" value="1"/>
</dbReference>
<keyword evidence="8 13" id="KW-0560">Oxidoreductase</keyword>
<keyword evidence="3 14" id="KW-0444">Lipid biosynthesis</keyword>
<evidence type="ECO:0000256" key="1">
    <source>
        <dbReference type="ARBA" id="ARBA00001962"/>
    </source>
</evidence>
<dbReference type="PRINTS" id="PR00087">
    <property type="entry name" value="LIPOXYGENASE"/>
</dbReference>
<dbReference type="GO" id="GO:0006633">
    <property type="term" value="P:fatty acid biosynthetic process"/>
    <property type="evidence" value="ECO:0007669"/>
    <property type="project" value="UniProtKB-KW"/>
</dbReference>
<dbReference type="Pfam" id="PF01477">
    <property type="entry name" value="PLAT"/>
    <property type="match status" value="1"/>
</dbReference>
<dbReference type="GeneID" id="103492581"/>
<evidence type="ECO:0000256" key="15">
    <source>
        <dbReference type="SAM" id="Coils"/>
    </source>
</evidence>